<dbReference type="InterPro" id="IPR036161">
    <property type="entry name" value="RPB6/omega-like_sf"/>
</dbReference>
<dbReference type="EMBL" id="JACHIF010000013">
    <property type="protein sequence ID" value="MBB5040431.1"/>
    <property type="molecule type" value="Genomic_DNA"/>
</dbReference>
<dbReference type="InterPro" id="IPR006110">
    <property type="entry name" value="Pol_omega/Rpo6/RPB6"/>
</dbReference>
<reference evidence="9 10" key="1">
    <citation type="submission" date="2020-08" db="EMBL/GenBank/DDBJ databases">
        <title>Genomic Encyclopedia of Type Strains, Phase IV (KMG-IV): sequencing the most valuable type-strain genomes for metagenomic binning, comparative biology and taxonomic classification.</title>
        <authorList>
            <person name="Goeker M."/>
        </authorList>
    </citation>
    <scope>NUCLEOTIDE SEQUENCE [LARGE SCALE GENOMIC DNA]</scope>
    <source>
        <strain evidence="9 10">DSM 12251</strain>
    </source>
</reference>
<protein>
    <recommendedName>
        <fullName evidence="3">DNA-directed RNA polymerase subunit omega</fullName>
        <ecNumber evidence="2">2.7.7.6</ecNumber>
    </recommendedName>
    <alternativeName>
        <fullName evidence="7">RNA polymerase omega subunit</fullName>
    </alternativeName>
    <alternativeName>
        <fullName evidence="6">Transcriptase subunit omega</fullName>
    </alternativeName>
</protein>
<keyword evidence="10" id="KW-1185">Reference proteome</keyword>
<dbReference type="GO" id="GO:0003677">
    <property type="term" value="F:DNA binding"/>
    <property type="evidence" value="ECO:0007669"/>
    <property type="project" value="InterPro"/>
</dbReference>
<evidence type="ECO:0000256" key="5">
    <source>
        <dbReference type="ARBA" id="ARBA00023163"/>
    </source>
</evidence>
<dbReference type="NCBIfam" id="NF001579">
    <property type="entry name" value="PRK00392.6-2"/>
    <property type="match status" value="1"/>
</dbReference>
<dbReference type="EC" id="2.7.7.6" evidence="2"/>
<keyword evidence="5" id="KW-0804">Transcription</keyword>
<evidence type="ECO:0000256" key="2">
    <source>
        <dbReference type="ARBA" id="ARBA00012418"/>
    </source>
</evidence>
<evidence type="ECO:0000256" key="1">
    <source>
        <dbReference type="ARBA" id="ARBA00006711"/>
    </source>
</evidence>
<dbReference type="GO" id="GO:0003899">
    <property type="term" value="F:DNA-directed RNA polymerase activity"/>
    <property type="evidence" value="ECO:0007669"/>
    <property type="project" value="UniProtKB-EC"/>
</dbReference>
<dbReference type="Gene3D" id="3.90.940.10">
    <property type="match status" value="1"/>
</dbReference>
<evidence type="ECO:0000256" key="8">
    <source>
        <dbReference type="ARBA" id="ARBA00048552"/>
    </source>
</evidence>
<comment type="catalytic activity">
    <reaction evidence="8">
        <text>RNA(n) + a ribonucleoside 5'-triphosphate = RNA(n+1) + diphosphate</text>
        <dbReference type="Rhea" id="RHEA:21248"/>
        <dbReference type="Rhea" id="RHEA-COMP:14527"/>
        <dbReference type="Rhea" id="RHEA-COMP:17342"/>
        <dbReference type="ChEBI" id="CHEBI:33019"/>
        <dbReference type="ChEBI" id="CHEBI:61557"/>
        <dbReference type="ChEBI" id="CHEBI:140395"/>
        <dbReference type="EC" id="2.7.7.6"/>
    </reaction>
</comment>
<evidence type="ECO:0000313" key="10">
    <source>
        <dbReference type="Proteomes" id="UP000534294"/>
    </source>
</evidence>
<dbReference type="GO" id="GO:0000428">
    <property type="term" value="C:DNA-directed RNA polymerase complex"/>
    <property type="evidence" value="ECO:0007669"/>
    <property type="project" value="UniProtKB-KW"/>
</dbReference>
<keyword evidence="4 9" id="KW-0240">DNA-directed RNA polymerase</keyword>
<comment type="similarity">
    <text evidence="1">Belongs to the RNA polymerase subunit omega family.</text>
</comment>
<evidence type="ECO:0000256" key="4">
    <source>
        <dbReference type="ARBA" id="ARBA00022478"/>
    </source>
</evidence>
<name>A0A7W8DT19_9BACT</name>
<dbReference type="Proteomes" id="UP000534294">
    <property type="component" value="Unassembled WGS sequence"/>
</dbReference>
<dbReference type="RefSeq" id="WP_184212988.1">
    <property type="nucleotide sequence ID" value="NZ_JACHIF010000013.1"/>
</dbReference>
<dbReference type="AlphaFoldDB" id="A0A7W8DT19"/>
<dbReference type="GO" id="GO:0006351">
    <property type="term" value="P:DNA-templated transcription"/>
    <property type="evidence" value="ECO:0007669"/>
    <property type="project" value="InterPro"/>
</dbReference>
<accession>A0A7W8DT19</accession>
<dbReference type="SUPFAM" id="SSF63562">
    <property type="entry name" value="RPB6/omega subunit-like"/>
    <property type="match status" value="1"/>
</dbReference>
<comment type="caution">
    <text evidence="9">The sequence shown here is derived from an EMBL/GenBank/DDBJ whole genome shotgun (WGS) entry which is preliminary data.</text>
</comment>
<sequence>MKAELVEQAALIVKDPPILINMVSKRVKQLTSGRAPLVERRAGMREADIALMEIIQGKIKAEYHVKDA</sequence>
<evidence type="ECO:0000313" key="9">
    <source>
        <dbReference type="EMBL" id="MBB5040431.1"/>
    </source>
</evidence>
<proteinExistence type="inferred from homology"/>
<organism evidence="9 10">
    <name type="scientific">Prosthecobacter dejongeii</name>
    <dbReference type="NCBI Taxonomy" id="48465"/>
    <lineage>
        <taxon>Bacteria</taxon>
        <taxon>Pseudomonadati</taxon>
        <taxon>Verrucomicrobiota</taxon>
        <taxon>Verrucomicrobiia</taxon>
        <taxon>Verrucomicrobiales</taxon>
        <taxon>Verrucomicrobiaceae</taxon>
        <taxon>Prosthecobacter</taxon>
    </lineage>
</organism>
<keyword evidence="9" id="KW-0548">Nucleotidyltransferase</keyword>
<dbReference type="Pfam" id="PF01192">
    <property type="entry name" value="RNA_pol_Rpb6"/>
    <property type="match status" value="1"/>
</dbReference>
<evidence type="ECO:0000256" key="3">
    <source>
        <dbReference type="ARBA" id="ARBA00013725"/>
    </source>
</evidence>
<keyword evidence="9" id="KW-0808">Transferase</keyword>
<evidence type="ECO:0000256" key="7">
    <source>
        <dbReference type="ARBA" id="ARBA00030998"/>
    </source>
</evidence>
<evidence type="ECO:0000256" key="6">
    <source>
        <dbReference type="ARBA" id="ARBA00029924"/>
    </source>
</evidence>
<gene>
    <name evidence="9" type="ORF">HNQ64_004715</name>
</gene>